<feature type="domain" description="Flavoprotein" evidence="8">
    <location>
        <begin position="1"/>
        <end position="171"/>
    </location>
</feature>
<comment type="catalytic activity">
    <reaction evidence="5 7">
        <text>dimethylallyl phosphate + FMNH2 = prenylated FMNH2 + phosphate</text>
        <dbReference type="Rhea" id="RHEA:37743"/>
        <dbReference type="ChEBI" id="CHEBI:43474"/>
        <dbReference type="ChEBI" id="CHEBI:57618"/>
        <dbReference type="ChEBI" id="CHEBI:87467"/>
        <dbReference type="ChEBI" id="CHEBI:88052"/>
        <dbReference type="EC" id="2.5.1.129"/>
    </reaction>
</comment>
<dbReference type="Proteomes" id="UP000295636">
    <property type="component" value="Unassembled WGS sequence"/>
</dbReference>
<dbReference type="PANTHER" id="PTHR43374:SF1">
    <property type="entry name" value="FLAVIN PRENYLTRANSFERASE PAD1, MITOCHONDRIAL"/>
    <property type="match status" value="1"/>
</dbReference>
<keyword evidence="1 7" id="KW-0637">Prenyltransferase</keyword>
<dbReference type="Gene3D" id="3.40.50.1950">
    <property type="entry name" value="Flavin prenyltransferase-like"/>
    <property type="match status" value="1"/>
</dbReference>
<feature type="binding site" evidence="7">
    <location>
        <position position="167"/>
    </location>
    <ligand>
        <name>dimethylallyl phosphate</name>
        <dbReference type="ChEBI" id="CHEBI:88052"/>
    </ligand>
</feature>
<evidence type="ECO:0000256" key="1">
    <source>
        <dbReference type="ARBA" id="ARBA00022602"/>
    </source>
</evidence>
<evidence type="ECO:0000256" key="4">
    <source>
        <dbReference type="ARBA" id="ARBA00022679"/>
    </source>
</evidence>
<accession>A0A4R5KA16</accession>
<name>A0A4R5KA16_9BACL</name>
<evidence type="ECO:0000259" key="8">
    <source>
        <dbReference type="Pfam" id="PF02441"/>
    </source>
</evidence>
<feature type="binding site" evidence="7">
    <location>
        <position position="151"/>
    </location>
    <ligand>
        <name>dimethylallyl phosphate</name>
        <dbReference type="ChEBI" id="CHEBI:88052"/>
    </ligand>
</feature>
<dbReference type="EMBL" id="SMRT01000035">
    <property type="protein sequence ID" value="TDF89784.1"/>
    <property type="molecule type" value="Genomic_DNA"/>
</dbReference>
<evidence type="ECO:0000256" key="5">
    <source>
        <dbReference type="ARBA" id="ARBA00050612"/>
    </source>
</evidence>
<proteinExistence type="inferred from homology"/>
<evidence type="ECO:0000256" key="6">
    <source>
        <dbReference type="ARBA" id="ARBA00060793"/>
    </source>
</evidence>
<dbReference type="HAMAP" id="MF_01984">
    <property type="entry name" value="ubiX_pad"/>
    <property type="match status" value="1"/>
</dbReference>
<comment type="caution">
    <text evidence="7">Lacks conserved residue(s) required for the propagation of feature annotation.</text>
</comment>
<organism evidence="9 10">
    <name type="scientific">Paenibacillus piri</name>
    <dbReference type="NCBI Taxonomy" id="2547395"/>
    <lineage>
        <taxon>Bacteria</taxon>
        <taxon>Bacillati</taxon>
        <taxon>Bacillota</taxon>
        <taxon>Bacilli</taxon>
        <taxon>Bacillales</taxon>
        <taxon>Paenibacillaceae</taxon>
        <taxon>Paenibacillus</taxon>
    </lineage>
</organism>
<sequence length="185" mass="20329">MKLIIGISGATGPIYGIKLLEVLKQLGVETHLVLSPWAEKTIAIETKYTLEQVKDLATVVHPSSNQAAVISSGSFKTDGMVIAPCSMKTLAAISHGYSDNLLSRSADVVLKERRKLVLLPRETPLSEIHLENMLRLTRMGAVILPPMPAFYNKPETIDDIVMHTVSRTLDQLGIDNAVSKRWLQS</sequence>
<feature type="binding site" evidence="7">
    <location>
        <position position="121"/>
    </location>
    <ligand>
        <name>FMN</name>
        <dbReference type="ChEBI" id="CHEBI:58210"/>
    </ligand>
</feature>
<dbReference type="InterPro" id="IPR036551">
    <property type="entry name" value="Flavin_trans-like"/>
</dbReference>
<keyword evidence="3 7" id="KW-0288">FMN</keyword>
<evidence type="ECO:0000256" key="2">
    <source>
        <dbReference type="ARBA" id="ARBA00022630"/>
    </source>
</evidence>
<feature type="binding site" evidence="7">
    <location>
        <begin position="9"/>
        <end position="11"/>
    </location>
    <ligand>
        <name>FMN</name>
        <dbReference type="ChEBI" id="CHEBI:58210"/>
    </ligand>
</feature>
<dbReference type="PANTHER" id="PTHR43374">
    <property type="entry name" value="FLAVIN PRENYLTRANSFERASE"/>
    <property type="match status" value="1"/>
</dbReference>
<dbReference type="NCBIfam" id="TIGR00421">
    <property type="entry name" value="ubiX_pad"/>
    <property type="match status" value="1"/>
</dbReference>
<dbReference type="InterPro" id="IPR004507">
    <property type="entry name" value="UbiX-like"/>
</dbReference>
<comment type="caution">
    <text evidence="9">The sequence shown here is derived from an EMBL/GenBank/DDBJ whole genome shotgun (WGS) entry which is preliminary data.</text>
</comment>
<dbReference type="EC" id="2.5.1.129" evidence="7"/>
<dbReference type="RefSeq" id="WP_133236781.1">
    <property type="nucleotide sequence ID" value="NZ_SMRT01000035.1"/>
</dbReference>
<evidence type="ECO:0000256" key="7">
    <source>
        <dbReference type="HAMAP-Rule" id="MF_01984"/>
    </source>
</evidence>
<dbReference type="SUPFAM" id="SSF52507">
    <property type="entry name" value="Homo-oligomeric flavin-containing Cys decarboxylases, HFCD"/>
    <property type="match status" value="1"/>
</dbReference>
<keyword evidence="4 7" id="KW-0808">Transferase</keyword>
<gene>
    <name evidence="7" type="primary">ubiX</name>
    <name evidence="9" type="ORF">E1757_34325</name>
</gene>
<dbReference type="InterPro" id="IPR003382">
    <property type="entry name" value="Flavoprotein"/>
</dbReference>
<dbReference type="Pfam" id="PF02441">
    <property type="entry name" value="Flavoprotein"/>
    <property type="match status" value="1"/>
</dbReference>
<reference evidence="9 10" key="1">
    <citation type="submission" date="2019-03" db="EMBL/GenBank/DDBJ databases">
        <title>This is whole genome sequence of Paenibacillus sp MS74 strain.</title>
        <authorList>
            <person name="Trinh H.N."/>
        </authorList>
    </citation>
    <scope>NUCLEOTIDE SEQUENCE [LARGE SCALE GENOMIC DNA]</scope>
    <source>
        <strain evidence="9 10">MS74</strain>
    </source>
</reference>
<evidence type="ECO:0000256" key="3">
    <source>
        <dbReference type="ARBA" id="ARBA00022643"/>
    </source>
</evidence>
<dbReference type="GO" id="GO:0106141">
    <property type="term" value="F:flavin prenyltransferase activity"/>
    <property type="evidence" value="ECO:0007669"/>
    <property type="project" value="UniProtKB-EC"/>
</dbReference>
<dbReference type="NCBIfam" id="NF004685">
    <property type="entry name" value="PRK06029.1"/>
    <property type="match status" value="1"/>
</dbReference>
<keyword evidence="10" id="KW-1185">Reference proteome</keyword>
<dbReference type="OrthoDB" id="9781577at2"/>
<protein>
    <recommendedName>
        <fullName evidence="7">Flavin prenyltransferase UbiX</fullName>
        <ecNumber evidence="7">2.5.1.129</ecNumber>
    </recommendedName>
</protein>
<dbReference type="GO" id="GO:0016831">
    <property type="term" value="F:carboxy-lyase activity"/>
    <property type="evidence" value="ECO:0007669"/>
    <property type="project" value="TreeGrafter"/>
</dbReference>
<keyword evidence="2 7" id="KW-0285">Flavoprotein</keyword>
<evidence type="ECO:0000313" key="9">
    <source>
        <dbReference type="EMBL" id="TDF89784.1"/>
    </source>
</evidence>
<feature type="binding site" evidence="7">
    <location>
        <position position="35"/>
    </location>
    <ligand>
        <name>FMN</name>
        <dbReference type="ChEBI" id="CHEBI:58210"/>
    </ligand>
</feature>
<feature type="binding site" evidence="7">
    <location>
        <begin position="86"/>
        <end position="89"/>
    </location>
    <ligand>
        <name>FMN</name>
        <dbReference type="ChEBI" id="CHEBI:58210"/>
    </ligand>
</feature>
<comment type="function">
    <text evidence="7">Flavin prenyltransferase that catalyzes the synthesis of the prenylated FMN cofactor (prenyl-FMN) for 4-hydroxy-3-polyprenylbenzoic acid decarboxylase UbiD. The prenyltransferase is metal-independent and links a dimethylallyl moiety from dimethylallyl monophosphate (DMAP) to the flavin N5 and C6 atoms of FMN.</text>
</comment>
<dbReference type="FunFam" id="3.40.50.1950:FF:000001">
    <property type="entry name" value="Flavin prenyltransferase UbiX"/>
    <property type="match status" value="1"/>
</dbReference>
<dbReference type="AlphaFoldDB" id="A0A4R5KA16"/>
<comment type="similarity">
    <text evidence="6 7">Belongs to the UbiX/PAD1 family.</text>
</comment>
<evidence type="ECO:0000313" key="10">
    <source>
        <dbReference type="Proteomes" id="UP000295636"/>
    </source>
</evidence>